<dbReference type="eggNOG" id="ENOG502S8H6">
    <property type="taxonomic scope" value="Eukaryota"/>
</dbReference>
<dbReference type="InParanoid" id="E9GFD2"/>
<gene>
    <name evidence="1" type="ORF">DAPPUDRAFT_241913</name>
</gene>
<accession>E9GFD2</accession>
<dbReference type="OrthoDB" id="6367659at2759"/>
<organism evidence="1 2">
    <name type="scientific">Daphnia pulex</name>
    <name type="common">Water flea</name>
    <dbReference type="NCBI Taxonomy" id="6669"/>
    <lineage>
        <taxon>Eukaryota</taxon>
        <taxon>Metazoa</taxon>
        <taxon>Ecdysozoa</taxon>
        <taxon>Arthropoda</taxon>
        <taxon>Crustacea</taxon>
        <taxon>Branchiopoda</taxon>
        <taxon>Diplostraca</taxon>
        <taxon>Cladocera</taxon>
        <taxon>Anomopoda</taxon>
        <taxon>Daphniidae</taxon>
        <taxon>Daphnia</taxon>
    </lineage>
</organism>
<evidence type="ECO:0000313" key="1">
    <source>
        <dbReference type="EMBL" id="EFX81831.1"/>
    </source>
</evidence>
<name>E9GFD2_DAPPU</name>
<dbReference type="HOGENOM" id="CLU_1908783_0_0_1"/>
<evidence type="ECO:0000313" key="2">
    <source>
        <dbReference type="Proteomes" id="UP000000305"/>
    </source>
</evidence>
<proteinExistence type="predicted"/>
<sequence length="133" mass="15256">MQRSMQGGTHLFKSIATVQTCAPPLRPSTLHLCAHPISLQRHLPLNLFGENVYQIDSESSSSTKRSSRRFYFNDLNAKMSMALLAPSFHHLKKPPYRYPYYDVSGKGHLYYGYGGSDLYTYNKFTPLEGIYRK</sequence>
<dbReference type="EMBL" id="GL732542">
    <property type="protein sequence ID" value="EFX81831.1"/>
    <property type="molecule type" value="Genomic_DNA"/>
</dbReference>
<reference evidence="1 2" key="1">
    <citation type="journal article" date="2011" name="Science">
        <title>The ecoresponsive genome of Daphnia pulex.</title>
        <authorList>
            <person name="Colbourne J.K."/>
            <person name="Pfrender M.E."/>
            <person name="Gilbert D."/>
            <person name="Thomas W.K."/>
            <person name="Tucker A."/>
            <person name="Oakley T.H."/>
            <person name="Tokishita S."/>
            <person name="Aerts A."/>
            <person name="Arnold G.J."/>
            <person name="Basu M.K."/>
            <person name="Bauer D.J."/>
            <person name="Caceres C.E."/>
            <person name="Carmel L."/>
            <person name="Casola C."/>
            <person name="Choi J.H."/>
            <person name="Detter J.C."/>
            <person name="Dong Q."/>
            <person name="Dusheyko S."/>
            <person name="Eads B.D."/>
            <person name="Frohlich T."/>
            <person name="Geiler-Samerotte K.A."/>
            <person name="Gerlach D."/>
            <person name="Hatcher P."/>
            <person name="Jogdeo S."/>
            <person name="Krijgsveld J."/>
            <person name="Kriventseva E.V."/>
            <person name="Kultz D."/>
            <person name="Laforsch C."/>
            <person name="Lindquist E."/>
            <person name="Lopez J."/>
            <person name="Manak J.R."/>
            <person name="Muller J."/>
            <person name="Pangilinan J."/>
            <person name="Patwardhan R.P."/>
            <person name="Pitluck S."/>
            <person name="Pritham E.J."/>
            <person name="Rechtsteiner A."/>
            <person name="Rho M."/>
            <person name="Rogozin I.B."/>
            <person name="Sakarya O."/>
            <person name="Salamov A."/>
            <person name="Schaack S."/>
            <person name="Shapiro H."/>
            <person name="Shiga Y."/>
            <person name="Skalitzky C."/>
            <person name="Smith Z."/>
            <person name="Souvorov A."/>
            <person name="Sung W."/>
            <person name="Tang Z."/>
            <person name="Tsuchiya D."/>
            <person name="Tu H."/>
            <person name="Vos H."/>
            <person name="Wang M."/>
            <person name="Wolf Y.I."/>
            <person name="Yamagata H."/>
            <person name="Yamada T."/>
            <person name="Ye Y."/>
            <person name="Shaw J.R."/>
            <person name="Andrews J."/>
            <person name="Crease T.J."/>
            <person name="Tang H."/>
            <person name="Lucas S.M."/>
            <person name="Robertson H.M."/>
            <person name="Bork P."/>
            <person name="Koonin E.V."/>
            <person name="Zdobnov E.M."/>
            <person name="Grigoriev I.V."/>
            <person name="Lynch M."/>
            <person name="Boore J.L."/>
        </authorList>
    </citation>
    <scope>NUCLEOTIDE SEQUENCE [LARGE SCALE GENOMIC DNA]</scope>
</reference>
<dbReference type="AlphaFoldDB" id="E9GFD2"/>
<keyword evidence="2" id="KW-1185">Reference proteome</keyword>
<dbReference type="Proteomes" id="UP000000305">
    <property type="component" value="Unassembled WGS sequence"/>
</dbReference>
<protein>
    <submittedName>
        <fullName evidence="1">Uncharacterized protein</fullName>
    </submittedName>
</protein>
<dbReference type="KEGG" id="dpx:DAPPUDRAFT_241913"/>